<evidence type="ECO:0000313" key="5">
    <source>
        <dbReference type="Proteomes" id="UP000027920"/>
    </source>
</evidence>
<protein>
    <submittedName>
        <fullName evidence="4">Uncharacterized protein</fullName>
    </submittedName>
</protein>
<dbReference type="PANTHER" id="PTHR44169">
    <property type="entry name" value="NADPH-DEPENDENT 1-ACYLDIHYDROXYACETONE PHOSPHATE REDUCTASE"/>
    <property type="match status" value="1"/>
</dbReference>
<dbReference type="STRING" id="1182545.A0A072PR98"/>
<dbReference type="GO" id="GO:0006654">
    <property type="term" value="P:phosphatidic acid biosynthetic process"/>
    <property type="evidence" value="ECO:0007669"/>
    <property type="project" value="TreeGrafter"/>
</dbReference>
<proteinExistence type="inferred from homology"/>
<evidence type="ECO:0000256" key="1">
    <source>
        <dbReference type="ARBA" id="ARBA00006484"/>
    </source>
</evidence>
<dbReference type="PANTHER" id="PTHR44169:SF3">
    <property type="entry name" value="SHORT-CHAIN DEHYDROGENASE SRDE"/>
    <property type="match status" value="1"/>
</dbReference>
<dbReference type="VEuPathDB" id="FungiDB:A1O9_00363"/>
<dbReference type="OrthoDB" id="2102561at2759"/>
<evidence type="ECO:0000256" key="2">
    <source>
        <dbReference type="ARBA" id="ARBA00023002"/>
    </source>
</evidence>
<dbReference type="GO" id="GO:0019433">
    <property type="term" value="P:triglyceride catabolic process"/>
    <property type="evidence" value="ECO:0007669"/>
    <property type="project" value="TreeGrafter"/>
</dbReference>
<dbReference type="Proteomes" id="UP000027920">
    <property type="component" value="Unassembled WGS sequence"/>
</dbReference>
<dbReference type="GO" id="GO:0005811">
    <property type="term" value="C:lipid droplet"/>
    <property type="evidence" value="ECO:0007669"/>
    <property type="project" value="TreeGrafter"/>
</dbReference>
<dbReference type="Pfam" id="PF00106">
    <property type="entry name" value="adh_short"/>
    <property type="match status" value="1"/>
</dbReference>
<sequence length="264" mass="28484">MAEVKRHDIETVILDVQSEESLQSAVLEVSSLTGGSLDILINNAGSGYSIPLSDALISKSKDIFDLNVWGLLCTTQSFLPLLLKSKSGGMVVNNTGIDSVVSAPFQGVYNASKAAAAMISANLRLELAPFGIKVIDLKTGGVKSNFWVNAGKINSQLPPNSLYTVARDGIENAMKGGPYEPKSVDRHVWAKATVKDLSKANPRLMIWRGDSAFIIWIGTFLPLNAFDSILKKMTGISDLEGEIRSQGKEKVVNDSGFIAKTLRR</sequence>
<comment type="caution">
    <text evidence="4">The sequence shown here is derived from an EMBL/GenBank/DDBJ whole genome shotgun (WGS) entry which is preliminary data.</text>
</comment>
<dbReference type="PRINTS" id="PR00081">
    <property type="entry name" value="GDHRDH"/>
</dbReference>
<evidence type="ECO:0000313" key="4">
    <source>
        <dbReference type="EMBL" id="KEF62391.1"/>
    </source>
</evidence>
<dbReference type="GO" id="GO:0000140">
    <property type="term" value="F:acylglycerone-phosphate reductase (NADP+) activity"/>
    <property type="evidence" value="ECO:0007669"/>
    <property type="project" value="TreeGrafter"/>
</dbReference>
<dbReference type="SUPFAM" id="SSF51735">
    <property type="entry name" value="NAD(P)-binding Rossmann-fold domains"/>
    <property type="match status" value="1"/>
</dbReference>
<dbReference type="InterPro" id="IPR036291">
    <property type="entry name" value="NAD(P)-bd_dom_sf"/>
</dbReference>
<comment type="similarity">
    <text evidence="1 3">Belongs to the short-chain dehydrogenases/reductases (SDR) family.</text>
</comment>
<dbReference type="PRINTS" id="PR00080">
    <property type="entry name" value="SDRFAMILY"/>
</dbReference>
<reference evidence="4 5" key="1">
    <citation type="submission" date="2013-03" db="EMBL/GenBank/DDBJ databases">
        <title>The Genome Sequence of Exophiala aquamarina CBS 119918.</title>
        <authorList>
            <consortium name="The Broad Institute Genomics Platform"/>
            <person name="Cuomo C."/>
            <person name="de Hoog S."/>
            <person name="Gorbushina A."/>
            <person name="Walker B."/>
            <person name="Young S.K."/>
            <person name="Zeng Q."/>
            <person name="Gargeya S."/>
            <person name="Fitzgerald M."/>
            <person name="Haas B."/>
            <person name="Abouelleil A."/>
            <person name="Allen A.W."/>
            <person name="Alvarado L."/>
            <person name="Arachchi H.M."/>
            <person name="Berlin A.M."/>
            <person name="Chapman S.B."/>
            <person name="Gainer-Dewar J."/>
            <person name="Goldberg J."/>
            <person name="Griggs A."/>
            <person name="Gujja S."/>
            <person name="Hansen M."/>
            <person name="Howarth C."/>
            <person name="Imamovic A."/>
            <person name="Ireland A."/>
            <person name="Larimer J."/>
            <person name="McCowan C."/>
            <person name="Murphy C."/>
            <person name="Pearson M."/>
            <person name="Poon T.W."/>
            <person name="Priest M."/>
            <person name="Roberts A."/>
            <person name="Saif S."/>
            <person name="Shea T."/>
            <person name="Sisk P."/>
            <person name="Sykes S."/>
            <person name="Wortman J."/>
            <person name="Nusbaum C."/>
            <person name="Birren B."/>
        </authorList>
    </citation>
    <scope>NUCLEOTIDE SEQUENCE [LARGE SCALE GENOMIC DNA]</scope>
    <source>
        <strain evidence="4 5">CBS 119918</strain>
    </source>
</reference>
<dbReference type="GeneID" id="25275315"/>
<gene>
    <name evidence="4" type="ORF">A1O9_00363</name>
</gene>
<dbReference type="GO" id="GO:0004806">
    <property type="term" value="F:triacylglycerol lipase activity"/>
    <property type="evidence" value="ECO:0007669"/>
    <property type="project" value="TreeGrafter"/>
</dbReference>
<dbReference type="AlphaFoldDB" id="A0A072PR98"/>
<accession>A0A072PR98</accession>
<organism evidence="4 5">
    <name type="scientific">Exophiala aquamarina CBS 119918</name>
    <dbReference type="NCBI Taxonomy" id="1182545"/>
    <lineage>
        <taxon>Eukaryota</taxon>
        <taxon>Fungi</taxon>
        <taxon>Dikarya</taxon>
        <taxon>Ascomycota</taxon>
        <taxon>Pezizomycotina</taxon>
        <taxon>Eurotiomycetes</taxon>
        <taxon>Chaetothyriomycetidae</taxon>
        <taxon>Chaetothyriales</taxon>
        <taxon>Herpotrichiellaceae</taxon>
        <taxon>Exophiala</taxon>
    </lineage>
</organism>
<keyword evidence="2" id="KW-0560">Oxidoreductase</keyword>
<dbReference type="EMBL" id="AMGV01000001">
    <property type="protein sequence ID" value="KEF62391.1"/>
    <property type="molecule type" value="Genomic_DNA"/>
</dbReference>
<evidence type="ECO:0000256" key="3">
    <source>
        <dbReference type="RuleBase" id="RU000363"/>
    </source>
</evidence>
<dbReference type="Gene3D" id="3.40.50.720">
    <property type="entry name" value="NAD(P)-binding Rossmann-like Domain"/>
    <property type="match status" value="1"/>
</dbReference>
<dbReference type="RefSeq" id="XP_013264981.1">
    <property type="nucleotide sequence ID" value="XM_013409527.1"/>
</dbReference>
<dbReference type="HOGENOM" id="CLU_010194_2_9_1"/>
<dbReference type="GO" id="GO:0005783">
    <property type="term" value="C:endoplasmic reticulum"/>
    <property type="evidence" value="ECO:0007669"/>
    <property type="project" value="TreeGrafter"/>
</dbReference>
<name>A0A072PR98_9EURO</name>
<keyword evidence="5" id="KW-1185">Reference proteome</keyword>
<dbReference type="InterPro" id="IPR002347">
    <property type="entry name" value="SDR_fam"/>
</dbReference>